<evidence type="ECO:0000313" key="2">
    <source>
        <dbReference type="Proteomes" id="UP000469440"/>
    </source>
</evidence>
<dbReference type="Proteomes" id="UP000469440">
    <property type="component" value="Unassembled WGS sequence"/>
</dbReference>
<dbReference type="EMBL" id="VWXL01000073">
    <property type="protein sequence ID" value="MVB11777.1"/>
    <property type="molecule type" value="Genomic_DNA"/>
</dbReference>
<dbReference type="RefSeq" id="WP_156990865.1">
    <property type="nucleotide sequence ID" value="NZ_VWXL01000073.1"/>
</dbReference>
<gene>
    <name evidence="1" type="ORF">CAFE_25020</name>
</gene>
<evidence type="ECO:0000313" key="1">
    <source>
        <dbReference type="EMBL" id="MVB11777.1"/>
    </source>
</evidence>
<name>A0A6N8I203_9FIRM</name>
<comment type="caution">
    <text evidence="1">The sequence shown here is derived from an EMBL/GenBank/DDBJ whole genome shotgun (WGS) entry which is preliminary data.</text>
</comment>
<dbReference type="AlphaFoldDB" id="A0A6N8I203"/>
<sequence length="96" mass="10904">MENEEMLAAIKEMFAEERKITDAKIEATQKDTIQQVKALLENGVEKQIRLLAEGHAQILARLPDAEEQGEIKSRVTTLEHVAADHTRQLDELRKAQ</sequence>
<protein>
    <submittedName>
        <fullName evidence="1">Uncharacterized protein</fullName>
    </submittedName>
</protein>
<accession>A0A6N8I203</accession>
<reference evidence="1 2" key="1">
    <citation type="submission" date="2019-09" db="EMBL/GenBank/DDBJ databases">
        <title>Genome sequence of Clostridium sp. EA1.</title>
        <authorList>
            <person name="Poehlein A."/>
            <person name="Bengelsdorf F.R."/>
            <person name="Daniel R."/>
        </authorList>
    </citation>
    <scope>NUCLEOTIDE SEQUENCE [LARGE SCALE GENOMIC DNA]</scope>
    <source>
        <strain evidence="1 2">EA1</strain>
    </source>
</reference>
<dbReference type="OrthoDB" id="1863565at2"/>
<organism evidence="1 2">
    <name type="scientific">Caproicibacter fermentans</name>
    <dbReference type="NCBI Taxonomy" id="2576756"/>
    <lineage>
        <taxon>Bacteria</taxon>
        <taxon>Bacillati</taxon>
        <taxon>Bacillota</taxon>
        <taxon>Clostridia</taxon>
        <taxon>Eubacteriales</taxon>
        <taxon>Acutalibacteraceae</taxon>
        <taxon>Caproicibacter</taxon>
    </lineage>
</organism>
<keyword evidence="2" id="KW-1185">Reference proteome</keyword>
<proteinExistence type="predicted"/>